<organism evidence="3 4">
    <name type="scientific">Sphaerospermopsis reniformis</name>
    <dbReference type="NCBI Taxonomy" id="531300"/>
    <lineage>
        <taxon>Bacteria</taxon>
        <taxon>Bacillati</taxon>
        <taxon>Cyanobacteriota</taxon>
        <taxon>Cyanophyceae</taxon>
        <taxon>Nostocales</taxon>
        <taxon>Aphanizomenonaceae</taxon>
        <taxon>Sphaerospermopsis</taxon>
    </lineage>
</organism>
<evidence type="ECO:0000259" key="2">
    <source>
        <dbReference type="Pfam" id="PF00535"/>
    </source>
</evidence>
<evidence type="ECO:0000256" key="1">
    <source>
        <dbReference type="SAM" id="Phobius"/>
    </source>
</evidence>
<evidence type="ECO:0000313" key="4">
    <source>
        <dbReference type="Proteomes" id="UP000300142"/>
    </source>
</evidence>
<dbReference type="PANTHER" id="PTHR43685">
    <property type="entry name" value="GLYCOSYLTRANSFERASE"/>
    <property type="match status" value="1"/>
</dbReference>
<dbReference type="InterPro" id="IPR029044">
    <property type="entry name" value="Nucleotide-diphossugar_trans"/>
</dbReference>
<keyword evidence="4" id="KW-1185">Reference proteome</keyword>
<comment type="caution">
    <text evidence="3">The sequence shown here is derived from an EMBL/GenBank/DDBJ whole genome shotgun (WGS) entry which is preliminary data.</text>
</comment>
<feature type="domain" description="Glycosyltransferase 2-like" evidence="2">
    <location>
        <begin position="355"/>
        <end position="535"/>
    </location>
</feature>
<dbReference type="InterPro" id="IPR050834">
    <property type="entry name" value="Glycosyltransf_2"/>
</dbReference>
<dbReference type="Pfam" id="PF00535">
    <property type="entry name" value="Glycos_transf_2"/>
    <property type="match status" value="2"/>
</dbReference>
<dbReference type="AlphaFoldDB" id="A0A480A9Z2"/>
<name>A0A480A9Z2_9CYAN</name>
<keyword evidence="1" id="KW-0812">Transmembrane</keyword>
<keyword evidence="1" id="KW-1133">Transmembrane helix</keyword>
<dbReference type="Proteomes" id="UP000300142">
    <property type="component" value="Unassembled WGS sequence"/>
</dbReference>
<protein>
    <submittedName>
        <fullName evidence="3">Glycosyl transferase family 2</fullName>
    </submittedName>
</protein>
<dbReference type="SUPFAM" id="SSF53448">
    <property type="entry name" value="Nucleotide-diphospho-sugar transferases"/>
    <property type="match status" value="2"/>
</dbReference>
<dbReference type="GO" id="GO:0016740">
    <property type="term" value="F:transferase activity"/>
    <property type="evidence" value="ECO:0007669"/>
    <property type="project" value="UniProtKB-KW"/>
</dbReference>
<gene>
    <name evidence="3" type="ORF">SR1949_52520</name>
</gene>
<dbReference type="CDD" id="cd04186">
    <property type="entry name" value="GT_2_like_c"/>
    <property type="match status" value="1"/>
</dbReference>
<dbReference type="GO" id="GO:0044010">
    <property type="term" value="P:single-species biofilm formation"/>
    <property type="evidence" value="ECO:0007669"/>
    <property type="project" value="TreeGrafter"/>
</dbReference>
<dbReference type="InterPro" id="IPR001173">
    <property type="entry name" value="Glyco_trans_2-like"/>
</dbReference>
<proteinExistence type="predicted"/>
<accession>A0A480A9Z2</accession>
<reference evidence="4" key="1">
    <citation type="submission" date="2019-02" db="EMBL/GenBank/DDBJ databases">
        <title>Draft genome sequence of Sphaerospermopsis reniformis NIES-1949.</title>
        <authorList>
            <person name="Yamaguchi H."/>
            <person name="Suzuki S."/>
            <person name="Kawachi M."/>
        </authorList>
    </citation>
    <scope>NUCLEOTIDE SEQUENCE [LARGE SCALE GENOMIC DNA]</scope>
    <source>
        <strain evidence="4">NIES-1949</strain>
    </source>
</reference>
<feature type="domain" description="Glycosyltransferase 2-like" evidence="2">
    <location>
        <begin position="100"/>
        <end position="261"/>
    </location>
</feature>
<keyword evidence="1" id="KW-0472">Membrane</keyword>
<dbReference type="Gene3D" id="3.90.550.10">
    <property type="entry name" value="Spore Coat Polysaccharide Biosynthesis Protein SpsA, Chain A"/>
    <property type="match status" value="2"/>
</dbReference>
<dbReference type="EMBL" id="BJCE01000421">
    <property type="protein sequence ID" value="GCL40118.1"/>
    <property type="molecule type" value="Genomic_DNA"/>
</dbReference>
<sequence>METSKFWKLRKIWFKFKTIFKIKKKVRKIVNLILNLRLIFILVFTYGLSYTVNMLKQKEEIPLSDDIRYQQWLNKNYPKTTDLIFMTEDIKNLSYKPVISVIMPVYNTPKDFLKKAIDSVLNQIYPYWELCIADDASTKPYIQEILQEYIARDKRIKVAFRKENGHISKSSNSAIELASGEYIALLDHDDLLTTHALYEVVKLLNNYPEADMIYSDEDKINEEEKLQDPYFKPDWCPDSFLSRMYTCHLGVYRRDLVKEIGGFREGYEGSQDYDLVLRLTEKTDKIFHIPNILYHWRIHAESTAQNISTKNYATIAAQRAIKDALERRGEPGKVIPVACGHHIVRYEIKHHDLVSIIIPTKNLGNILNTCLKSIFEKTTYSNYEVLVIDNGSTEKETKEIIESWKIKEPQRFRCEILDIPFNFSKINNYAVKQTQGKYILFLNNDTEVINNDWLNAMVEEAQRPTIGAVGALLLYPDNTIQHAGVVAGIGGVAGHSHKYFARDSHGYFNHLKTVNNYSSITGACLMCRREVFEEVGGFEESLAVAFNDIDLCFKFLEKGYINVYLPHVKLYHYESKSRGYEDTPEKQERFSNEVKYMQSKWQKIIDYDPCYSPNLTRQTEDYAIDVSWS</sequence>
<evidence type="ECO:0000313" key="3">
    <source>
        <dbReference type="EMBL" id="GCL40118.1"/>
    </source>
</evidence>
<dbReference type="PANTHER" id="PTHR43685:SF2">
    <property type="entry name" value="GLYCOSYLTRANSFERASE 2-LIKE DOMAIN-CONTAINING PROTEIN"/>
    <property type="match status" value="1"/>
</dbReference>
<keyword evidence="3" id="KW-0808">Transferase</keyword>
<feature type="transmembrane region" description="Helical" evidence="1">
    <location>
        <begin position="29"/>
        <end position="48"/>
    </location>
</feature>
<dbReference type="CDD" id="cd04184">
    <property type="entry name" value="GT2_RfbC_Mx_like"/>
    <property type="match status" value="1"/>
</dbReference>